<evidence type="ECO:0000313" key="3">
    <source>
        <dbReference type="Proteomes" id="UP000439903"/>
    </source>
</evidence>
<keyword evidence="1" id="KW-0472">Membrane</keyword>
<proteinExistence type="predicted"/>
<evidence type="ECO:0000313" key="2">
    <source>
        <dbReference type="EMBL" id="KAF0457804.1"/>
    </source>
</evidence>
<reference evidence="2 3" key="1">
    <citation type="journal article" date="2019" name="Environ. Microbiol.">
        <title>At the nexus of three kingdoms: the genome of the mycorrhizal fungus Gigaspora margarita provides insights into plant, endobacterial and fungal interactions.</title>
        <authorList>
            <person name="Venice F."/>
            <person name="Ghignone S."/>
            <person name="Salvioli di Fossalunga A."/>
            <person name="Amselem J."/>
            <person name="Novero M."/>
            <person name="Xianan X."/>
            <person name="Sedzielewska Toro K."/>
            <person name="Morin E."/>
            <person name="Lipzen A."/>
            <person name="Grigoriev I.V."/>
            <person name="Henrissat B."/>
            <person name="Martin F.M."/>
            <person name="Bonfante P."/>
        </authorList>
    </citation>
    <scope>NUCLEOTIDE SEQUENCE [LARGE SCALE GENOMIC DNA]</scope>
    <source>
        <strain evidence="2 3">BEG34</strain>
    </source>
</reference>
<gene>
    <name evidence="2" type="ORF">F8M41_001146</name>
</gene>
<keyword evidence="1" id="KW-0812">Transmembrane</keyword>
<dbReference type="Proteomes" id="UP000439903">
    <property type="component" value="Unassembled WGS sequence"/>
</dbReference>
<keyword evidence="1" id="KW-1133">Transmembrane helix</keyword>
<keyword evidence="3" id="KW-1185">Reference proteome</keyword>
<dbReference type="AlphaFoldDB" id="A0A8H3XHC1"/>
<feature type="transmembrane region" description="Helical" evidence="1">
    <location>
        <begin position="227"/>
        <end position="245"/>
    </location>
</feature>
<sequence>MIEEEPSIKISYDKNVNSLPLPNFYFTWDKHFRIRCNITYFPDCNKYFSNDRLNNSIYNNVRFSRHIWFLPNGTLTFNDTPTAFPINFLFELYVNDTTYNSSIETRNINIIAFDSEFLKYKNQPRYIDLFNTQNHYYLTQGRDGENYYYLKYRRKERQDMDHSFFTKIGFTPKYYVNTYHYIESGIQIIPYPRRNSDPNFFAGLYVNPWTMMVELEKEQKSRNIIDVLGISSAIYGLMLGLYLFLFRKKLSGEPYGLIYKQYYKEESEKII</sequence>
<accession>A0A8H3XHC1</accession>
<evidence type="ECO:0000256" key="1">
    <source>
        <dbReference type="SAM" id="Phobius"/>
    </source>
</evidence>
<protein>
    <submittedName>
        <fullName evidence="2">Uncharacterized protein</fullName>
    </submittedName>
</protein>
<dbReference type="OrthoDB" id="10517368at2759"/>
<name>A0A8H3XHC1_GIGMA</name>
<organism evidence="2 3">
    <name type="scientific">Gigaspora margarita</name>
    <dbReference type="NCBI Taxonomy" id="4874"/>
    <lineage>
        <taxon>Eukaryota</taxon>
        <taxon>Fungi</taxon>
        <taxon>Fungi incertae sedis</taxon>
        <taxon>Mucoromycota</taxon>
        <taxon>Glomeromycotina</taxon>
        <taxon>Glomeromycetes</taxon>
        <taxon>Diversisporales</taxon>
        <taxon>Gigasporaceae</taxon>
        <taxon>Gigaspora</taxon>
    </lineage>
</organism>
<dbReference type="EMBL" id="WTPW01001091">
    <property type="protein sequence ID" value="KAF0457804.1"/>
    <property type="molecule type" value="Genomic_DNA"/>
</dbReference>
<comment type="caution">
    <text evidence="2">The sequence shown here is derived from an EMBL/GenBank/DDBJ whole genome shotgun (WGS) entry which is preliminary data.</text>
</comment>